<keyword evidence="6 11" id="KW-0680">Restriction system</keyword>
<evidence type="ECO:0000256" key="11">
    <source>
        <dbReference type="RuleBase" id="RU364115"/>
    </source>
</evidence>
<dbReference type="Pfam" id="PF18766">
    <property type="entry name" value="SWI2_SNF2"/>
    <property type="match status" value="1"/>
</dbReference>
<dbReference type="EC" id="3.1.21.3" evidence="11"/>
<gene>
    <name evidence="13" type="ORF">GCM10011459_08030</name>
</gene>
<keyword evidence="4" id="KW-0540">Nuclease</keyword>
<evidence type="ECO:0000259" key="12">
    <source>
        <dbReference type="PROSITE" id="PS51192"/>
    </source>
</evidence>
<feature type="domain" description="Helicase ATP-binding" evidence="12">
    <location>
        <begin position="283"/>
        <end position="434"/>
    </location>
</feature>
<dbReference type="CDD" id="cd18030">
    <property type="entry name" value="DEXHc_RE_I_HsdR"/>
    <property type="match status" value="1"/>
</dbReference>
<evidence type="ECO:0000256" key="3">
    <source>
        <dbReference type="ARBA" id="ARBA00011296"/>
    </source>
</evidence>
<keyword evidence="13" id="KW-0347">Helicase</keyword>
<evidence type="ECO:0000256" key="2">
    <source>
        <dbReference type="ARBA" id="ARBA00008598"/>
    </source>
</evidence>
<dbReference type="CDD" id="cd18800">
    <property type="entry name" value="SF2_C_EcoR124I-like"/>
    <property type="match status" value="1"/>
</dbReference>
<organism evidence="13 14">
    <name type="scientific">Limosilactobacillus caviae</name>
    <dbReference type="NCBI Taxonomy" id="1769424"/>
    <lineage>
        <taxon>Bacteria</taxon>
        <taxon>Bacillati</taxon>
        <taxon>Bacillota</taxon>
        <taxon>Bacilli</taxon>
        <taxon>Lactobacillales</taxon>
        <taxon>Lactobacillaceae</taxon>
        <taxon>Limosilactobacillus</taxon>
    </lineage>
</organism>
<evidence type="ECO:0000256" key="9">
    <source>
        <dbReference type="ARBA" id="ARBA00022840"/>
    </source>
</evidence>
<dbReference type="Pfam" id="PF04313">
    <property type="entry name" value="HSDR_N"/>
    <property type="match status" value="1"/>
</dbReference>
<dbReference type="SMART" id="SM00487">
    <property type="entry name" value="DEXDc"/>
    <property type="match status" value="1"/>
</dbReference>
<dbReference type="InterPro" id="IPR004473">
    <property type="entry name" value="Restrct_endonuc_typeI_HsdR"/>
</dbReference>
<dbReference type="InterPro" id="IPR014001">
    <property type="entry name" value="Helicase_ATP-bd"/>
</dbReference>
<proteinExistence type="inferred from homology"/>
<dbReference type="PANTHER" id="PTHR30195:SF16">
    <property type="entry name" value="TYPE I RESTRICTION ENZYME ENDONUCLEASE SUBUNIT"/>
    <property type="match status" value="1"/>
</dbReference>
<dbReference type="RefSeq" id="WP_153709674.1">
    <property type="nucleotide sequence ID" value="NZ_BMDS01000002.1"/>
</dbReference>
<keyword evidence="9 11" id="KW-0067">ATP-binding</keyword>
<comment type="subunit">
    <text evidence="3 11">The type I restriction/modification system is composed of three polypeptides R, M and S.</text>
</comment>
<dbReference type="InterPro" id="IPR055180">
    <property type="entry name" value="HsdR_RecA-like_helicase_dom_2"/>
</dbReference>
<keyword evidence="10 11" id="KW-0238">DNA-binding</keyword>
<comment type="similarity">
    <text evidence="2 11">Belongs to the HsdR family.</text>
</comment>
<dbReference type="InterPro" id="IPR027417">
    <property type="entry name" value="P-loop_NTPase"/>
</dbReference>
<dbReference type="InterPro" id="IPR040980">
    <property type="entry name" value="SWI2_SNF2"/>
</dbReference>
<comment type="catalytic activity">
    <reaction evidence="1 11">
        <text>Endonucleolytic cleavage of DNA to give random double-stranded fragments with terminal 5'-phosphates, ATP is simultaneously hydrolyzed.</text>
        <dbReference type="EC" id="3.1.21.3"/>
    </reaction>
</comment>
<dbReference type="Gene3D" id="3.90.1570.50">
    <property type="match status" value="1"/>
</dbReference>
<evidence type="ECO:0000313" key="13">
    <source>
        <dbReference type="EMBL" id="GGI62969.1"/>
    </source>
</evidence>
<dbReference type="EMBL" id="BMDS01000002">
    <property type="protein sequence ID" value="GGI62969.1"/>
    <property type="molecule type" value="Genomic_DNA"/>
</dbReference>
<dbReference type="PROSITE" id="PS51192">
    <property type="entry name" value="HELICASE_ATP_BIND_1"/>
    <property type="match status" value="1"/>
</dbReference>
<keyword evidence="5 11" id="KW-0547">Nucleotide-binding</keyword>
<keyword evidence="8 11" id="KW-0378">Hydrolase</keyword>
<evidence type="ECO:0000256" key="6">
    <source>
        <dbReference type="ARBA" id="ARBA00022747"/>
    </source>
</evidence>
<dbReference type="NCBIfam" id="TIGR00348">
    <property type="entry name" value="hsdR"/>
    <property type="match status" value="1"/>
</dbReference>
<dbReference type="InterPro" id="IPR007409">
    <property type="entry name" value="Restrct_endonuc_type1_HsdR_N"/>
</dbReference>
<evidence type="ECO:0000256" key="1">
    <source>
        <dbReference type="ARBA" id="ARBA00000851"/>
    </source>
</evidence>
<keyword evidence="7" id="KW-0255">Endonuclease</keyword>
<evidence type="ECO:0000256" key="8">
    <source>
        <dbReference type="ARBA" id="ARBA00022801"/>
    </source>
</evidence>
<dbReference type="Pfam" id="PF22679">
    <property type="entry name" value="T1R_D3-like"/>
    <property type="match status" value="1"/>
</dbReference>
<evidence type="ECO:0000256" key="5">
    <source>
        <dbReference type="ARBA" id="ARBA00022741"/>
    </source>
</evidence>
<sequence>MTVEYNELEFENNLINHLVNLGGSKQWEYLPQVKTTDQLWDNFKHILEQHNQDRLDQPLSMTEFNQVKAEIQKQTKTPYDAGQFLYGTNGISQIEIDRDDGKHVYLTVFDQDQIGAGNTVYQIVNQIERPAIIPGRKDRRFDTTLLINGLPIIQIEEKADGRDAKEALNQMHQYIEEEQYTDIFGTVQILVALTPHDARYMANTTAEKFNTDFAFQWQRAEDNKPVLDAMQFADLMLSIPMAHQMATNYMILDGTPKHKMIKIMRPYQVYATKRVISKIRNHTFGMDDQRIGYVWHTTGSGKTISSFKAAWLASRLPNVDKVVFMVDRIALTNQTVDEYKAYDPENTEDSNSGVVTETANRWALANKLKRKGNGIIVTSTQKMDAMVRSNEFKAVNKNIVFIVDEAHRSTSGDMLQRIKQAFPKSAWVGYTGTPVFPAENGKSKTPTTRDIFGDVIHTYTIQDAIKDGNVLGFKVDFETTLTETVLREQYLPEYFKARYPKMTDEEIQERIVNMTEDDMDDKVEPSVYDENPKHVELVVKDILKNWNKRSVNGKYNAILTTHVGGGKASTPMAMQYYEEFKKQNAKREQPLRIGITFSQDTSNGDNQLNTNNSLRKAMADYNEMFGTSFDDKQVKEYTEQVVSRLNRTIDDGKYFDIVIVVDQLLTGFNAPQLNTLYVDRTLKGAALIQAYSRTNRVYDMQTKPFGRIVNYRWPNHTELLMKKALAKYANRDSASVQTSLFNGSGENEGVIAPTYDEVKKKLHKVVNSLASFSDDFTDIPASEAAQEQMYKDLRQYNHLMAIAKQDDNYDDKHPEKLLTSLGMSEDNEEILTTTLANKLKTKIAQKHHLDLSQVDLQMEHVKEIKVNWDYLEGLIAEVMNKYHDNDIEGAKKSAEEVEKISDKLEDRSYAAKILRFIEDIFNGKVKANEYPVLQKHIKGLIDNNNDDQQRTAIFNYKKRWGLADIQDSHLINEILDRHVIGADDLNGNGELDNIVREGQAVYKTDAEDDEVKGLSKIKYRTHLRRDINKFADKLKKEY</sequence>
<evidence type="ECO:0000313" key="14">
    <source>
        <dbReference type="Proteomes" id="UP000603295"/>
    </source>
</evidence>
<name>A0ABQ2C5F7_9LACO</name>
<comment type="caution">
    <text evidence="13">The sequence shown here is derived from an EMBL/GenBank/DDBJ whole genome shotgun (WGS) entry which is preliminary data.</text>
</comment>
<comment type="function">
    <text evidence="11">Subunit R is required for both nuclease and ATPase activities, but not for modification.</text>
</comment>
<dbReference type="InterPro" id="IPR051268">
    <property type="entry name" value="Type-I_R_enzyme_R_subunit"/>
</dbReference>
<keyword evidence="14" id="KW-1185">Reference proteome</keyword>
<dbReference type="Proteomes" id="UP000603295">
    <property type="component" value="Unassembled WGS sequence"/>
</dbReference>
<dbReference type="SUPFAM" id="SSF52540">
    <property type="entry name" value="P-loop containing nucleoside triphosphate hydrolases"/>
    <property type="match status" value="1"/>
</dbReference>
<accession>A0ABQ2C5F7</accession>
<dbReference type="PANTHER" id="PTHR30195">
    <property type="entry name" value="TYPE I SITE-SPECIFIC DEOXYRIBONUCLEASE PROTEIN SUBUNIT M AND R"/>
    <property type="match status" value="1"/>
</dbReference>
<dbReference type="CDD" id="cd22332">
    <property type="entry name" value="HsdR_N"/>
    <property type="match status" value="1"/>
</dbReference>
<evidence type="ECO:0000256" key="10">
    <source>
        <dbReference type="ARBA" id="ARBA00023125"/>
    </source>
</evidence>
<dbReference type="Gene3D" id="3.40.50.300">
    <property type="entry name" value="P-loop containing nucleotide triphosphate hydrolases"/>
    <property type="match status" value="2"/>
</dbReference>
<evidence type="ECO:0000256" key="4">
    <source>
        <dbReference type="ARBA" id="ARBA00022722"/>
    </source>
</evidence>
<reference evidence="14" key="1">
    <citation type="journal article" date="2019" name="Int. J. Syst. Evol. Microbiol.">
        <title>The Global Catalogue of Microorganisms (GCM) 10K type strain sequencing project: providing services to taxonomists for standard genome sequencing and annotation.</title>
        <authorList>
            <consortium name="The Broad Institute Genomics Platform"/>
            <consortium name="The Broad Institute Genome Sequencing Center for Infectious Disease"/>
            <person name="Wu L."/>
            <person name="Ma J."/>
        </authorList>
    </citation>
    <scope>NUCLEOTIDE SEQUENCE [LARGE SCALE GENOMIC DNA]</scope>
    <source>
        <strain evidence="14">CCM 8609</strain>
    </source>
</reference>
<protein>
    <recommendedName>
        <fullName evidence="11">Type I restriction enzyme endonuclease subunit</fullName>
        <shortName evidence="11">R protein</shortName>
        <ecNumber evidence="11">3.1.21.3</ecNumber>
    </recommendedName>
    <alternativeName>
        <fullName evidence="11">Type-1 restriction enzyme R protein</fullName>
    </alternativeName>
</protein>
<dbReference type="GO" id="GO:0004386">
    <property type="term" value="F:helicase activity"/>
    <property type="evidence" value="ECO:0007669"/>
    <property type="project" value="UniProtKB-KW"/>
</dbReference>
<evidence type="ECO:0000256" key="7">
    <source>
        <dbReference type="ARBA" id="ARBA00022759"/>
    </source>
</evidence>